<evidence type="ECO:0008006" key="3">
    <source>
        <dbReference type="Google" id="ProtNLM"/>
    </source>
</evidence>
<comment type="caution">
    <text evidence="1">The sequence shown here is derived from an EMBL/GenBank/DDBJ whole genome shotgun (WGS) entry which is preliminary data.</text>
</comment>
<evidence type="ECO:0000313" key="2">
    <source>
        <dbReference type="Proteomes" id="UP000708208"/>
    </source>
</evidence>
<gene>
    <name evidence="1" type="ORF">AFUS01_LOCUS11692</name>
</gene>
<accession>A0A8J2JLX5</accession>
<dbReference type="EMBL" id="CAJVCH010090384">
    <property type="protein sequence ID" value="CAG7722561.1"/>
    <property type="molecule type" value="Genomic_DNA"/>
</dbReference>
<dbReference type="AlphaFoldDB" id="A0A8J2JLX5"/>
<keyword evidence="2" id="KW-1185">Reference proteome</keyword>
<reference evidence="1" key="1">
    <citation type="submission" date="2021-06" db="EMBL/GenBank/DDBJ databases">
        <authorList>
            <person name="Hodson N. C."/>
            <person name="Mongue J. A."/>
            <person name="Jaron S. K."/>
        </authorList>
    </citation>
    <scope>NUCLEOTIDE SEQUENCE</scope>
</reference>
<proteinExistence type="predicted"/>
<feature type="non-terminal residue" evidence="1">
    <location>
        <position position="62"/>
    </location>
</feature>
<protein>
    <recommendedName>
        <fullName evidence="3">ATP-dependent DNA helicase</fullName>
    </recommendedName>
</protein>
<dbReference type="Proteomes" id="UP000708208">
    <property type="component" value="Unassembled WGS sequence"/>
</dbReference>
<dbReference type="OrthoDB" id="416437at2759"/>
<evidence type="ECO:0000313" key="1">
    <source>
        <dbReference type="EMBL" id="CAG7722561.1"/>
    </source>
</evidence>
<sequence>MLQLIDNILKKVNFVDKDKPFANKSIIMMGDIWQLGPVGDFELYTKPVLDSPQHLAAFDLYR</sequence>
<organism evidence="1 2">
    <name type="scientific">Allacma fusca</name>
    <dbReference type="NCBI Taxonomy" id="39272"/>
    <lineage>
        <taxon>Eukaryota</taxon>
        <taxon>Metazoa</taxon>
        <taxon>Ecdysozoa</taxon>
        <taxon>Arthropoda</taxon>
        <taxon>Hexapoda</taxon>
        <taxon>Collembola</taxon>
        <taxon>Symphypleona</taxon>
        <taxon>Sminthuridae</taxon>
        <taxon>Allacma</taxon>
    </lineage>
</organism>
<name>A0A8J2JLX5_9HEXA</name>